<evidence type="ECO:0000313" key="2">
    <source>
        <dbReference type="Proteomes" id="UP001596154"/>
    </source>
</evidence>
<gene>
    <name evidence="1" type="ORF">ACFPZJ_12540</name>
</gene>
<dbReference type="Proteomes" id="UP001596154">
    <property type="component" value="Unassembled WGS sequence"/>
</dbReference>
<keyword evidence="2" id="KW-1185">Reference proteome</keyword>
<reference evidence="2" key="1">
    <citation type="journal article" date="2019" name="Int. J. Syst. Evol. Microbiol.">
        <title>The Global Catalogue of Microorganisms (GCM) 10K type strain sequencing project: providing services to taxonomists for standard genome sequencing and annotation.</title>
        <authorList>
            <consortium name="The Broad Institute Genomics Platform"/>
            <consortium name="The Broad Institute Genome Sequencing Center for Infectious Disease"/>
            <person name="Wu L."/>
            <person name="Ma J."/>
        </authorList>
    </citation>
    <scope>NUCLEOTIDE SEQUENCE [LARGE SCALE GENOMIC DNA]</scope>
    <source>
        <strain evidence="2">CGMCC 4.7248</strain>
    </source>
</reference>
<comment type="caution">
    <text evidence="1">The sequence shown here is derived from an EMBL/GenBank/DDBJ whole genome shotgun (WGS) entry which is preliminary data.</text>
</comment>
<proteinExistence type="predicted"/>
<dbReference type="SUPFAM" id="SSF51182">
    <property type="entry name" value="RmlC-like cupins"/>
    <property type="match status" value="1"/>
</dbReference>
<evidence type="ECO:0000313" key="1">
    <source>
        <dbReference type="EMBL" id="MFC5634590.1"/>
    </source>
</evidence>
<dbReference type="InterPro" id="IPR014710">
    <property type="entry name" value="RmlC-like_jellyroll"/>
</dbReference>
<sequence>MTTSILPLPSLHGLDWDDMEAVFPAAEEAFAALTADRWALLLSLLDAVPTDPELSEMCETYDFLDKVVLHNDKEHGYRIRAHLFREGYFDRPHDHRWPFASMILTGSYRHTQYGDNSGFADVDPNDLRPLSVRTERPGDWYALHHTAVHSVSAEAGTLSLVLRGPAVKDSFRIIETDRSSSFTVKGAAQETSEERAAKRMTEERLRTTIDIIRAGRPNGLAAGRAPR</sequence>
<dbReference type="Gene3D" id="2.60.120.10">
    <property type="entry name" value="Jelly Rolls"/>
    <property type="match status" value="1"/>
</dbReference>
<dbReference type="RefSeq" id="WP_381020534.1">
    <property type="nucleotide sequence ID" value="NZ_JBHSNY010000004.1"/>
</dbReference>
<accession>A0ABW0UM03</accession>
<dbReference type="InterPro" id="IPR011051">
    <property type="entry name" value="RmlC_Cupin_sf"/>
</dbReference>
<organism evidence="1 2">
    <name type="scientific">Streptomyces bullii</name>
    <dbReference type="NCBI Taxonomy" id="349910"/>
    <lineage>
        <taxon>Bacteria</taxon>
        <taxon>Bacillati</taxon>
        <taxon>Actinomycetota</taxon>
        <taxon>Actinomycetes</taxon>
        <taxon>Kitasatosporales</taxon>
        <taxon>Streptomycetaceae</taxon>
        <taxon>Streptomyces</taxon>
    </lineage>
</organism>
<protein>
    <submittedName>
        <fullName evidence="1">Uncharacterized protein</fullName>
    </submittedName>
</protein>
<name>A0ABW0UM03_9ACTN</name>
<dbReference type="EMBL" id="JBHSNY010000004">
    <property type="protein sequence ID" value="MFC5634590.1"/>
    <property type="molecule type" value="Genomic_DNA"/>
</dbReference>